<evidence type="ECO:0000313" key="2">
    <source>
        <dbReference type="EMBL" id="AIY41982.1"/>
    </source>
</evidence>
<proteinExistence type="predicted"/>
<dbReference type="EMBL" id="CP009962">
    <property type="protein sequence ID" value="AIY41982.1"/>
    <property type="molecule type" value="Genomic_DNA"/>
</dbReference>
<organism evidence="2 3">
    <name type="scientific">Collimonas arenae</name>
    <dbReference type="NCBI Taxonomy" id="279058"/>
    <lineage>
        <taxon>Bacteria</taxon>
        <taxon>Pseudomonadati</taxon>
        <taxon>Pseudomonadota</taxon>
        <taxon>Betaproteobacteria</taxon>
        <taxon>Burkholderiales</taxon>
        <taxon>Oxalobacteraceae</taxon>
        <taxon>Collimonas</taxon>
    </lineage>
</organism>
<dbReference type="KEGG" id="care:LT85_2824"/>
<dbReference type="AlphaFoldDB" id="A0A0A1FGG2"/>
<name>A0A0A1FGG2_9BURK</name>
<evidence type="ECO:0000259" key="1">
    <source>
        <dbReference type="PROSITE" id="PS50164"/>
    </source>
</evidence>
<reference evidence="3" key="1">
    <citation type="journal article" date="2014" name="Soil Biol. Biochem.">
        <title>Structure and function of bacterial communities in ageing soils: Insights from the Mendocino ecological staircase.</title>
        <authorList>
            <person name="Uroz S."/>
            <person name="Tech J.J."/>
            <person name="Sawaya N.A."/>
            <person name="Frey-Klett P."/>
            <person name="Leveau J.H.J."/>
        </authorList>
    </citation>
    <scope>NUCLEOTIDE SEQUENCE [LARGE SCALE GENOMIC DNA]</scope>
    <source>
        <strain evidence="3">Cal35</strain>
    </source>
</reference>
<dbReference type="PROSITE" id="PS50164">
    <property type="entry name" value="GIY_YIG"/>
    <property type="match status" value="1"/>
</dbReference>
<feature type="domain" description="GIY-YIG" evidence="1">
    <location>
        <begin position="90"/>
        <end position="167"/>
    </location>
</feature>
<evidence type="ECO:0000313" key="3">
    <source>
        <dbReference type="Proteomes" id="UP000030302"/>
    </source>
</evidence>
<dbReference type="STRING" id="279058.LT85_2824"/>
<dbReference type="SUPFAM" id="SSF82771">
    <property type="entry name" value="GIY-YIG endonuclease"/>
    <property type="match status" value="1"/>
</dbReference>
<dbReference type="OrthoDB" id="9807770at2"/>
<dbReference type="InterPro" id="IPR035901">
    <property type="entry name" value="GIY-YIG_endonuc_sf"/>
</dbReference>
<sequence>MTENQNEHSRTTIQITEEFLLSGASARGGWTREQLCLLGVAGPAPKGWKRSILGQIIDIAHAQEFLAIGLARRNPVAVEPTKLSVRSNPTTLWLYVLELANNNFYVGMTRNVEARFKQHHSGVGSQWTALHQPLRVMRCANTGLTSDSEAARIEDALTVQTMEQFGRQHVRGGQYCMLDQAEVDAALVRQGQWERIQRAALNRSSYELQGSWHVALENILTLALRYYESPSPSLRDNLFSALYGLTRYRFWHSDFDAALDSAFWDEKGILPVLLSFRDNRPVASNCQDAFCVLGGAMARRRRNGPPFHHLFLFGWRAFVPSATTLQAARIEQWLRELPAERDRRYDEFTGILLPQMRYLLRS</sequence>
<gene>
    <name evidence="2" type="ORF">LT85_2824</name>
</gene>
<dbReference type="Gene3D" id="3.40.1440.10">
    <property type="entry name" value="GIY-YIG endonuclease"/>
    <property type="match status" value="1"/>
</dbReference>
<dbReference type="Proteomes" id="UP000030302">
    <property type="component" value="Chromosome"/>
</dbReference>
<dbReference type="Pfam" id="PF01541">
    <property type="entry name" value="GIY-YIG"/>
    <property type="match status" value="1"/>
</dbReference>
<keyword evidence="3" id="KW-1185">Reference proteome</keyword>
<protein>
    <recommendedName>
        <fullName evidence="1">GIY-YIG domain-containing protein</fullName>
    </recommendedName>
</protein>
<accession>A0A0A1FGG2</accession>
<dbReference type="RefSeq" id="WP_038489728.1">
    <property type="nucleotide sequence ID" value="NZ_CP009962.1"/>
</dbReference>
<dbReference type="HOGENOM" id="CLU_784531_0_0_4"/>
<dbReference type="InterPro" id="IPR000305">
    <property type="entry name" value="GIY-YIG_endonuc"/>
</dbReference>